<gene>
    <name evidence="2" type="primary">hpnE</name>
    <name evidence="2" type="ORF">Q8A70_25150</name>
</gene>
<comment type="caution">
    <text evidence="2">The sequence shown here is derived from an EMBL/GenBank/DDBJ whole genome shotgun (WGS) entry which is preliminary data.</text>
</comment>
<accession>A0ABU0YTG9</accession>
<dbReference type="Gene3D" id="3.90.660.10">
    <property type="match status" value="1"/>
</dbReference>
<evidence type="ECO:0000313" key="3">
    <source>
        <dbReference type="Proteomes" id="UP001230156"/>
    </source>
</evidence>
<dbReference type="InterPro" id="IPR017830">
    <property type="entry name" value="SQase_HpnE"/>
</dbReference>
<feature type="domain" description="Amine oxidase" evidence="1">
    <location>
        <begin position="13"/>
        <end position="285"/>
    </location>
</feature>
<dbReference type="PANTHER" id="PTHR42923:SF47">
    <property type="entry name" value="BLR3003 PROTEIN"/>
    <property type="match status" value="1"/>
</dbReference>
<organism evidence="2 3">
    <name type="scientific">Dongia sedimenti</name>
    <dbReference type="NCBI Taxonomy" id="3064282"/>
    <lineage>
        <taxon>Bacteria</taxon>
        <taxon>Pseudomonadati</taxon>
        <taxon>Pseudomonadota</taxon>
        <taxon>Alphaproteobacteria</taxon>
        <taxon>Rhodospirillales</taxon>
        <taxon>Dongiaceae</taxon>
        <taxon>Dongia</taxon>
    </lineage>
</organism>
<dbReference type="InterPro" id="IPR050464">
    <property type="entry name" value="Zeta_carotene_desat/Oxidored"/>
</dbReference>
<name>A0ABU0YTG9_9PROT</name>
<dbReference type="InterPro" id="IPR036188">
    <property type="entry name" value="FAD/NAD-bd_sf"/>
</dbReference>
<dbReference type="Gene3D" id="3.50.50.60">
    <property type="entry name" value="FAD/NAD(P)-binding domain"/>
    <property type="match status" value="2"/>
</dbReference>
<evidence type="ECO:0000313" key="2">
    <source>
        <dbReference type="EMBL" id="MDQ7250999.1"/>
    </source>
</evidence>
<keyword evidence="3" id="KW-1185">Reference proteome</keyword>
<dbReference type="RefSeq" id="WP_379960925.1">
    <property type="nucleotide sequence ID" value="NZ_JAUYVI010000008.1"/>
</dbReference>
<dbReference type="Proteomes" id="UP001230156">
    <property type="component" value="Unassembled WGS sequence"/>
</dbReference>
<dbReference type="EMBL" id="JAUYVI010000008">
    <property type="protein sequence ID" value="MDQ7250999.1"/>
    <property type="molecule type" value="Genomic_DNA"/>
</dbReference>
<dbReference type="Gene3D" id="3.90.660.50">
    <property type="match status" value="1"/>
</dbReference>
<dbReference type="SUPFAM" id="SSF51905">
    <property type="entry name" value="FAD/NAD(P)-binding domain"/>
    <property type="match status" value="1"/>
</dbReference>
<dbReference type="PANTHER" id="PTHR42923">
    <property type="entry name" value="PROTOPORPHYRINOGEN OXIDASE"/>
    <property type="match status" value="1"/>
</dbReference>
<dbReference type="InterPro" id="IPR002937">
    <property type="entry name" value="Amino_oxidase"/>
</dbReference>
<protein>
    <submittedName>
        <fullName evidence="2">Hydroxysqualene dehydroxylase HpnE</fullName>
        <ecNumber evidence="2">1.17.8.1</ecNumber>
    </submittedName>
</protein>
<keyword evidence="2" id="KW-0560">Oxidoreductase</keyword>
<evidence type="ECO:0000259" key="1">
    <source>
        <dbReference type="Pfam" id="PF01593"/>
    </source>
</evidence>
<dbReference type="NCBIfam" id="TIGR03467">
    <property type="entry name" value="HpnE"/>
    <property type="match status" value="1"/>
</dbReference>
<feature type="domain" description="Amine oxidase" evidence="1">
    <location>
        <begin position="316"/>
        <end position="414"/>
    </location>
</feature>
<sequence>MRQGVVHVIGAGLAGLAASVRLAQSGRKVALYDAAGQAGGRCRSYFDETLGCRLDNGNHLLVSGNTAAMAYVAATNAAATFETADIAVFPFLDMKSAERWSVRPTEGRLPWWLFVPGRRVAGTRALDYLDALKLSRASATATIGQTLDARKIIYERLWAPLAVAALNTEAERASARLLGMIFTETFGRGGAGLHPLYPKEGLSESLVDPAIAVIQAKGGAIRFGQRLRSLRFEGERVAALDFGRGEVALEADDSVILAVTAPVAKDLIPELNPPDEFRAIINAHFRVDALPGLAHTFLGVVNGTAEWIFLKPGVISTTTSAADRWIDRDAEDLAAALWNDVARAYGLDAAKVPPHRVVKEKRATFAATPAQLLRRPKARTRWHNLVLAGDWTDTGWPATIEGAIRSGFTAAAELAR</sequence>
<proteinExistence type="predicted"/>
<dbReference type="EC" id="1.17.8.1" evidence="2"/>
<dbReference type="GO" id="GO:0016491">
    <property type="term" value="F:oxidoreductase activity"/>
    <property type="evidence" value="ECO:0007669"/>
    <property type="project" value="UniProtKB-KW"/>
</dbReference>
<dbReference type="Pfam" id="PF01593">
    <property type="entry name" value="Amino_oxidase"/>
    <property type="match status" value="2"/>
</dbReference>
<reference evidence="3" key="1">
    <citation type="submission" date="2023-08" db="EMBL/GenBank/DDBJ databases">
        <title>Rhodospirillaceae gen. nov., a novel taxon isolated from the Yangtze River Yuezi River estuary sludge.</title>
        <authorList>
            <person name="Ruan L."/>
        </authorList>
    </citation>
    <scope>NUCLEOTIDE SEQUENCE [LARGE SCALE GENOMIC DNA]</scope>
    <source>
        <strain evidence="3">R-7</strain>
    </source>
</reference>